<dbReference type="CDD" id="cd00383">
    <property type="entry name" value="trans_reg_C"/>
    <property type="match status" value="1"/>
</dbReference>
<dbReference type="Gene3D" id="1.10.10.10">
    <property type="entry name" value="Winged helix-like DNA-binding domain superfamily/Winged helix DNA-binding domain"/>
    <property type="match status" value="1"/>
</dbReference>
<dbReference type="EMBL" id="JACYTR010000050">
    <property type="protein sequence ID" value="MBD8527391.1"/>
    <property type="molecule type" value="Genomic_DNA"/>
</dbReference>
<dbReference type="InterPro" id="IPR036388">
    <property type="entry name" value="WH-like_DNA-bd_sf"/>
</dbReference>
<dbReference type="InterPro" id="IPR001867">
    <property type="entry name" value="OmpR/PhoB-type_DNA-bd"/>
</dbReference>
<name>A0AAW3ZT85_9GAMM</name>
<evidence type="ECO:0000313" key="5">
    <source>
        <dbReference type="EMBL" id="MBD8527391.1"/>
    </source>
</evidence>
<reference evidence="5 6" key="1">
    <citation type="submission" date="2020-09" db="EMBL/GenBank/DDBJ databases">
        <title>Pseudoxanthomonas sp. CAU 1598 isolated from sand of Yaerae Beach.</title>
        <authorList>
            <person name="Kim W."/>
        </authorList>
    </citation>
    <scope>NUCLEOTIDE SEQUENCE [LARGE SCALE GENOMIC DNA]</scope>
    <source>
        <strain evidence="5 6">CAU 1598</strain>
    </source>
</reference>
<keyword evidence="6" id="KW-1185">Reference proteome</keyword>
<dbReference type="GO" id="GO:0003677">
    <property type="term" value="F:DNA binding"/>
    <property type="evidence" value="ECO:0007669"/>
    <property type="project" value="UniProtKB-UniRule"/>
</dbReference>
<dbReference type="RefSeq" id="WP_192030810.1">
    <property type="nucleotide sequence ID" value="NZ_JACYTR010000050.1"/>
</dbReference>
<dbReference type="Proteomes" id="UP000613768">
    <property type="component" value="Unassembled WGS sequence"/>
</dbReference>
<evidence type="ECO:0000256" key="3">
    <source>
        <dbReference type="SAM" id="MobiDB-lite"/>
    </source>
</evidence>
<proteinExistence type="predicted"/>
<gene>
    <name evidence="5" type="ORF">IFO71_16735</name>
</gene>
<sequence length="940" mass="103293">MADLRHPPWPDDCPRLQLDDLRIDLRFRQLIDADGTRELSQRHFDLLCLLLTAPGSLHSRQHLLDSVWTGVVVEDANLSQAIWTLRRALGPTRRHWIRTVAKRGYVFESGCEIRPLSAEVMYGAQISIPSADTSHRPARQPRCVTGTAPDSSRPQPPDRRRGVRRFAMIAALLVLVVVAGGGLRLGPQLSQPAPVIALIEIERAGHAEAVPWPATLLRALVEWPLSLSPRLEVLTPEQVTRNLDHDTPLQLLLVSARESSDRAGHWQVQATLQGESGTRQAGVEVSEADLPAALSALAGQVVNDWWGLGTRDDLQGAHLSPGQAKRYVEFVRAKQKFAWSDAAEIGKALAADVPDWGMLRLQLSSVLGQLGEVQAARHHLQIGRARLGPLPGDLEWRVRALAAELDGDDLLALQQYRALEQRYPERAQFALESARMLLQRGQVTEALERMKRADLDDQPLWIQVRAALMRSQAMLQLGDAARSREAASWALQRSQSAGWPLEQGQAELNLAAAEMIDQRGITRDERYQRAAELFEQGGDPLRALLARLEGANLAGPEQADKALNALLARARQVGHRQVEIHALLMAAFRHYRDGDLFSFRRRHDEARAVAEAVGNQRLLLRMELDVVGLDLDAGDFSAAEQRLLRVRELGPQGESAFWLEHFSAALEWRRGRFQAARQRADAALQVLQADGAHAATVQALGFCARGSLAITAGELSRADSEFQRCARSEAPVYRLIAELGQARVALFAGDRARALQGLHRVQSRLAEVPAVLDRRGIKLDLLDLWTRAGALEQAVPLAEQLSVELAAVGGPGEQAGLALIKARIALIQGDRPALTSALQAATQRGAEDDWQLQSGLRLLAAYRDHAHGHSALAVQALQQLAADSRRREDVVMQVEAEVARLLIDPLNRSEHSTLLAESGLRGIQPIAVPEDRLAASGAKL</sequence>
<keyword evidence="1 2" id="KW-0238">DNA-binding</keyword>
<comment type="caution">
    <text evidence="5">The sequence shown here is derived from an EMBL/GenBank/DDBJ whole genome shotgun (WGS) entry which is preliminary data.</text>
</comment>
<accession>A0AAW3ZT85</accession>
<dbReference type="InterPro" id="IPR011990">
    <property type="entry name" value="TPR-like_helical_dom_sf"/>
</dbReference>
<evidence type="ECO:0000259" key="4">
    <source>
        <dbReference type="PROSITE" id="PS51755"/>
    </source>
</evidence>
<organism evidence="5 6">
    <name type="scientific">Pseudomarimonas arenosa</name>
    <dbReference type="NCBI Taxonomy" id="2774145"/>
    <lineage>
        <taxon>Bacteria</taxon>
        <taxon>Pseudomonadati</taxon>
        <taxon>Pseudomonadota</taxon>
        <taxon>Gammaproteobacteria</taxon>
        <taxon>Lysobacterales</taxon>
        <taxon>Lysobacteraceae</taxon>
        <taxon>Pseudomarimonas</taxon>
    </lineage>
</organism>
<dbReference type="SUPFAM" id="SSF46894">
    <property type="entry name" value="C-terminal effector domain of the bipartite response regulators"/>
    <property type="match status" value="1"/>
</dbReference>
<feature type="region of interest" description="Disordered" evidence="3">
    <location>
        <begin position="131"/>
        <end position="160"/>
    </location>
</feature>
<dbReference type="PROSITE" id="PS51755">
    <property type="entry name" value="OMPR_PHOB"/>
    <property type="match status" value="1"/>
</dbReference>
<protein>
    <submittedName>
        <fullName evidence="5">Winged helix-turn-helix domain-containing protein</fullName>
    </submittedName>
</protein>
<feature type="DNA-binding region" description="OmpR/PhoB-type" evidence="2">
    <location>
        <begin position="13"/>
        <end position="109"/>
    </location>
</feature>
<evidence type="ECO:0000313" key="6">
    <source>
        <dbReference type="Proteomes" id="UP000613768"/>
    </source>
</evidence>
<evidence type="ECO:0000256" key="1">
    <source>
        <dbReference type="ARBA" id="ARBA00023125"/>
    </source>
</evidence>
<dbReference type="GO" id="GO:0006355">
    <property type="term" value="P:regulation of DNA-templated transcription"/>
    <property type="evidence" value="ECO:0007669"/>
    <property type="project" value="InterPro"/>
</dbReference>
<dbReference type="GO" id="GO:0000160">
    <property type="term" value="P:phosphorelay signal transduction system"/>
    <property type="evidence" value="ECO:0007669"/>
    <property type="project" value="InterPro"/>
</dbReference>
<dbReference type="AlphaFoldDB" id="A0AAW3ZT85"/>
<dbReference type="Pfam" id="PF00486">
    <property type="entry name" value="Trans_reg_C"/>
    <property type="match status" value="1"/>
</dbReference>
<dbReference type="SMART" id="SM00862">
    <property type="entry name" value="Trans_reg_C"/>
    <property type="match status" value="1"/>
</dbReference>
<dbReference type="Gene3D" id="1.25.40.10">
    <property type="entry name" value="Tetratricopeptide repeat domain"/>
    <property type="match status" value="1"/>
</dbReference>
<evidence type="ECO:0000256" key="2">
    <source>
        <dbReference type="PROSITE-ProRule" id="PRU01091"/>
    </source>
</evidence>
<feature type="domain" description="OmpR/PhoB-type" evidence="4">
    <location>
        <begin position="13"/>
        <end position="109"/>
    </location>
</feature>
<dbReference type="InterPro" id="IPR016032">
    <property type="entry name" value="Sig_transdc_resp-reg_C-effctor"/>
</dbReference>